<dbReference type="Proteomes" id="UP000221243">
    <property type="component" value="Segment"/>
</dbReference>
<dbReference type="KEGG" id="vg:40075092"/>
<dbReference type="OrthoDB" id="41414at10239"/>
<evidence type="ECO:0000313" key="2">
    <source>
        <dbReference type="Proteomes" id="UP000221243"/>
    </source>
</evidence>
<evidence type="ECO:0000313" key="1">
    <source>
        <dbReference type="EMBL" id="BAW98285.1"/>
    </source>
</evidence>
<dbReference type="RefSeq" id="YP_009599363.1">
    <property type="nucleotide sequence ID" value="NC_041916.1"/>
</dbReference>
<sequence length="81" mass="9887">MECTLTLRCTRVGKHIYVIPYDQFQWNNKTWYIEHEKDVHDDLILHTLDRLGYEYTVDKLNLAYDDRVILSKLNKKRIIFN</sequence>
<accession>A0A1Q2U2U1</accession>
<proteinExistence type="predicted"/>
<dbReference type="EMBL" id="AP017972">
    <property type="protein sequence ID" value="BAW98285.1"/>
    <property type="molecule type" value="Genomic_DNA"/>
</dbReference>
<reference evidence="1 2" key="1">
    <citation type="submission" date="2017-01" db="EMBL/GenBank/DDBJ databases">
        <title>Complete Genome Sequence of Vibrio Parahaemolyticus Bacteriophage pTD1.</title>
        <authorList>
            <person name="Midorikawa Y."/>
            <person name="Sano M."/>
        </authorList>
    </citation>
    <scope>NUCLEOTIDE SEQUENCE [LARGE SCALE GENOMIC DNA]</scope>
    <source>
        <strain evidence="1">PTD1</strain>
    </source>
</reference>
<dbReference type="GeneID" id="40075092"/>
<protein>
    <submittedName>
        <fullName evidence="1">Uncharacterized protein</fullName>
    </submittedName>
</protein>
<organism evidence="1 2">
    <name type="scientific">Vibrio phage pTD1</name>
    <dbReference type="NCBI Taxonomy" id="1938577"/>
    <lineage>
        <taxon>Viruses</taxon>
        <taxon>Duplodnaviria</taxon>
        <taxon>Heunggongvirae</taxon>
        <taxon>Uroviricota</taxon>
        <taxon>Caudoviricetes</taxon>
        <taxon>Chimalliviridae</taxon>
        <taxon>Gorgonvirinae</taxon>
        <taxon>Tidunavirus</taxon>
        <taxon>Tidunavirus pTD1</taxon>
    </lineage>
</organism>
<keyword evidence="2" id="KW-1185">Reference proteome</keyword>
<name>A0A1Q2U2U1_9CAUD</name>